<dbReference type="GO" id="GO:0006508">
    <property type="term" value="P:proteolysis"/>
    <property type="evidence" value="ECO:0007669"/>
    <property type="project" value="InterPro"/>
</dbReference>
<dbReference type="SMART" id="SM00245">
    <property type="entry name" value="TSPc"/>
    <property type="match status" value="1"/>
</dbReference>
<dbReference type="GO" id="GO:0008236">
    <property type="term" value="F:serine-type peptidase activity"/>
    <property type="evidence" value="ECO:0007669"/>
    <property type="project" value="InterPro"/>
</dbReference>
<evidence type="ECO:0000259" key="1">
    <source>
        <dbReference type="SMART" id="SM00245"/>
    </source>
</evidence>
<dbReference type="Gene3D" id="3.90.226.10">
    <property type="entry name" value="2-enoyl-CoA Hydratase, Chain A, domain 1"/>
    <property type="match status" value="1"/>
</dbReference>
<dbReference type="AlphaFoldDB" id="A0A554VHE4"/>
<evidence type="ECO:0000313" key="2">
    <source>
        <dbReference type="EMBL" id="TSE06915.1"/>
    </source>
</evidence>
<dbReference type="InterPro" id="IPR029045">
    <property type="entry name" value="ClpP/crotonase-like_dom_sf"/>
</dbReference>
<dbReference type="Pfam" id="PF14684">
    <property type="entry name" value="Tricorn_C1"/>
    <property type="match status" value="1"/>
</dbReference>
<dbReference type="RefSeq" id="WP_143917384.1">
    <property type="nucleotide sequence ID" value="NZ_CANMIK010000043.1"/>
</dbReference>
<gene>
    <name evidence="2" type="ORF">FOF46_17740</name>
</gene>
<feature type="domain" description="Tail specific protease" evidence="1">
    <location>
        <begin position="288"/>
        <end position="465"/>
    </location>
</feature>
<dbReference type="CDD" id="cd07563">
    <property type="entry name" value="Peptidase_S41_IRBP"/>
    <property type="match status" value="1"/>
</dbReference>
<proteinExistence type="predicted"/>
<dbReference type="PANTHER" id="PTHR11261">
    <property type="entry name" value="INTERPHOTORECEPTOR RETINOID-BINDING PROTEIN"/>
    <property type="match status" value="1"/>
</dbReference>
<dbReference type="InterPro" id="IPR005151">
    <property type="entry name" value="Tail-specific_protease"/>
</dbReference>
<dbReference type="OrthoDB" id="6397760at2"/>
<protein>
    <submittedName>
        <fullName evidence="2">S41 family peptidase</fullName>
    </submittedName>
</protein>
<accession>A0A554VHE4</accession>
<evidence type="ECO:0000313" key="3">
    <source>
        <dbReference type="Proteomes" id="UP000318833"/>
    </source>
</evidence>
<name>A0A554VHE4_9FLAO</name>
<comment type="caution">
    <text evidence="2">The sequence shown here is derived from an EMBL/GenBank/DDBJ whole genome shotgun (WGS) entry which is preliminary data.</text>
</comment>
<keyword evidence="3" id="KW-1185">Reference proteome</keyword>
<dbReference type="InterPro" id="IPR028204">
    <property type="entry name" value="Tricorn_C1"/>
</dbReference>
<organism evidence="2 3">
    <name type="scientific">Aquimarina algiphila</name>
    <dbReference type="NCBI Taxonomy" id="2047982"/>
    <lineage>
        <taxon>Bacteria</taxon>
        <taxon>Pseudomonadati</taxon>
        <taxon>Bacteroidota</taxon>
        <taxon>Flavobacteriia</taxon>
        <taxon>Flavobacteriales</taxon>
        <taxon>Flavobacteriaceae</taxon>
        <taxon>Aquimarina</taxon>
    </lineage>
</organism>
<dbReference type="Pfam" id="PF03572">
    <property type="entry name" value="Peptidase_S41"/>
    <property type="match status" value="1"/>
</dbReference>
<dbReference type="EMBL" id="VLNR01000039">
    <property type="protein sequence ID" value="TSE06915.1"/>
    <property type="molecule type" value="Genomic_DNA"/>
</dbReference>
<dbReference type="PANTHER" id="PTHR11261:SF3">
    <property type="entry name" value="RETINOL-BINDING PROTEIN 3"/>
    <property type="match status" value="1"/>
</dbReference>
<dbReference type="Proteomes" id="UP000318833">
    <property type="component" value="Unassembled WGS sequence"/>
</dbReference>
<dbReference type="SUPFAM" id="SSF52096">
    <property type="entry name" value="ClpP/crotonase"/>
    <property type="match status" value="1"/>
</dbReference>
<reference evidence="2 3" key="1">
    <citation type="submission" date="2019-07" db="EMBL/GenBank/DDBJ databases">
        <title>The draft genome sequence of Aquimarina algiphila M91.</title>
        <authorList>
            <person name="Meng X."/>
        </authorList>
    </citation>
    <scope>NUCLEOTIDE SEQUENCE [LARGE SCALE GENOMIC DNA]</scope>
    <source>
        <strain evidence="2 3">M91</strain>
    </source>
</reference>
<sequence>MKHFHLIFVFLIFCQSSFSQFDKGIQGYWLQEGYGVYLEISETTYKMYDVTQISCQPSSSSALNDWTGSLETLFDLYKIEETDEVSMILKYGITRYKFNKLKEPLALCENPIFSSKDPKLNFNVLWHTFKENYAYSALRGVDWDKIYRDHIHLITENTTEVELYGYIGEILDAIQDEHISLRVPKDISEAYLKIRELKKEESEPSDNEKEVSDSNKEYDYTSLRSNALENILKLYNTNNFKRYHKDLLIWGKLKKEVGYIQINSMNGYSQDVYVAESYNSNEYWDKHWEKVFDDIKKGKTLGQYLRGERKGVKVMMDSIITQLSDTPNLIIDLRFNPGGTDQVAMDILSYFTTNKTNIFTKKIWTGVENSFESKVYVESSDKLYQGKVVLLMGSQTGSSAEAMVLGSLGFKNIIRIGSNTMGIFSDVLQKKLPNGWSFGLSNEIYESSNNKNYEYVGITPDFLIPYSREWVTFHKSMVMLNDKDPAIEKAFSIFNK</sequence>
<dbReference type="Gene3D" id="3.30.750.44">
    <property type="match status" value="1"/>
</dbReference>